<gene>
    <name evidence="5" type="ORF">METZ01_LOCUS307683</name>
</gene>
<dbReference type="SUPFAM" id="SSF69318">
    <property type="entry name" value="Integrin alpha N-terminal domain"/>
    <property type="match status" value="1"/>
</dbReference>
<dbReference type="Gene3D" id="1.10.760.10">
    <property type="entry name" value="Cytochrome c-like domain"/>
    <property type="match status" value="1"/>
</dbReference>
<keyword evidence="3" id="KW-0408">Iron</keyword>
<dbReference type="InterPro" id="IPR036909">
    <property type="entry name" value="Cyt_c-like_dom_sf"/>
</dbReference>
<dbReference type="InterPro" id="IPR028994">
    <property type="entry name" value="Integrin_alpha_N"/>
</dbReference>
<dbReference type="Pfam" id="PF13442">
    <property type="entry name" value="Cytochrome_CBB3"/>
    <property type="match status" value="1"/>
</dbReference>
<organism evidence="5">
    <name type="scientific">marine metagenome</name>
    <dbReference type="NCBI Taxonomy" id="408172"/>
    <lineage>
        <taxon>unclassified sequences</taxon>
        <taxon>metagenomes</taxon>
        <taxon>ecological metagenomes</taxon>
    </lineage>
</organism>
<sequence>MKRLLTFLLLFLSFSSTAVSQEDIKQGEKIYTEMCVLCHGPAGEGWDWKKKAAKPPVPVPNLKDVIPERTDEYLQAVIKEGGRAVGLSEFMPALGFNLSDQEIQYLISYLRTLNQKNQAEGALLKMHESGRVKHLVFSPLPEWHSFRQFSSFLQPVVFKGAETGNPFNYFFNTSKYFDMHSWRESILLAHQQDVGNSSGNQRIGGFFPHAITLGDFNSDGNTDIAVPASASQTLTVLLADGSGDIISNHHLHVGEGPTWVSSTDL</sequence>
<reference evidence="5" key="1">
    <citation type="submission" date="2018-05" db="EMBL/GenBank/DDBJ databases">
        <authorList>
            <person name="Lanie J.A."/>
            <person name="Ng W.-L."/>
            <person name="Kazmierczak K.M."/>
            <person name="Andrzejewski T.M."/>
            <person name="Davidsen T.M."/>
            <person name="Wayne K.J."/>
            <person name="Tettelin H."/>
            <person name="Glass J.I."/>
            <person name="Rusch D."/>
            <person name="Podicherti R."/>
            <person name="Tsui H.-C.T."/>
            <person name="Winkler M.E."/>
        </authorList>
    </citation>
    <scope>NUCLEOTIDE SEQUENCE</scope>
</reference>
<dbReference type="EMBL" id="UINC01097261">
    <property type="protein sequence ID" value="SVC54829.1"/>
    <property type="molecule type" value="Genomic_DNA"/>
</dbReference>
<protein>
    <recommendedName>
        <fullName evidence="4">Cytochrome c domain-containing protein</fullName>
    </recommendedName>
</protein>
<proteinExistence type="predicted"/>
<name>A0A382N134_9ZZZZ</name>
<evidence type="ECO:0000256" key="1">
    <source>
        <dbReference type="ARBA" id="ARBA00022617"/>
    </source>
</evidence>
<dbReference type="AlphaFoldDB" id="A0A382N134"/>
<evidence type="ECO:0000313" key="5">
    <source>
        <dbReference type="EMBL" id="SVC54829.1"/>
    </source>
</evidence>
<dbReference type="SUPFAM" id="SSF46626">
    <property type="entry name" value="Cytochrome c"/>
    <property type="match status" value="1"/>
</dbReference>
<dbReference type="GO" id="GO:0046872">
    <property type="term" value="F:metal ion binding"/>
    <property type="evidence" value="ECO:0007669"/>
    <property type="project" value="UniProtKB-KW"/>
</dbReference>
<feature type="non-terminal residue" evidence="5">
    <location>
        <position position="265"/>
    </location>
</feature>
<keyword evidence="1" id="KW-0349">Heme</keyword>
<dbReference type="GO" id="GO:0009055">
    <property type="term" value="F:electron transfer activity"/>
    <property type="evidence" value="ECO:0007669"/>
    <property type="project" value="InterPro"/>
</dbReference>
<keyword evidence="2" id="KW-0479">Metal-binding</keyword>
<evidence type="ECO:0000259" key="4">
    <source>
        <dbReference type="PROSITE" id="PS51007"/>
    </source>
</evidence>
<evidence type="ECO:0000256" key="3">
    <source>
        <dbReference type="ARBA" id="ARBA00023004"/>
    </source>
</evidence>
<accession>A0A382N134</accession>
<evidence type="ECO:0000256" key="2">
    <source>
        <dbReference type="ARBA" id="ARBA00022723"/>
    </source>
</evidence>
<dbReference type="InterPro" id="IPR009056">
    <property type="entry name" value="Cyt_c-like_dom"/>
</dbReference>
<feature type="domain" description="Cytochrome c" evidence="4">
    <location>
        <begin position="22"/>
        <end position="114"/>
    </location>
</feature>
<dbReference type="GO" id="GO:0020037">
    <property type="term" value="F:heme binding"/>
    <property type="evidence" value="ECO:0007669"/>
    <property type="project" value="InterPro"/>
</dbReference>
<dbReference type="PROSITE" id="PS51007">
    <property type="entry name" value="CYTC"/>
    <property type="match status" value="1"/>
</dbReference>